<dbReference type="EMBL" id="CP031968">
    <property type="protein sequence ID" value="AXT48113.1"/>
    <property type="molecule type" value="Genomic_DNA"/>
</dbReference>
<dbReference type="KEGG" id="crz:D1345_18955"/>
<feature type="domain" description="GspL cytoplasmic actin-ATPase-like" evidence="1">
    <location>
        <begin position="42"/>
        <end position="235"/>
    </location>
</feature>
<dbReference type="Proteomes" id="UP000259465">
    <property type="component" value="Chromosome"/>
</dbReference>
<name>A0AAD0WAL9_9NEIS</name>
<evidence type="ECO:0000313" key="2">
    <source>
        <dbReference type="EMBL" id="AXT48113.1"/>
    </source>
</evidence>
<accession>A0AAD0WAL9</accession>
<proteinExistence type="predicted"/>
<sequence>MTTLRLYLRAGWPDSEPGLPWALLGARGEPSAQGDSAPAGWPRADRCELILPAGRTLFTQARLPAAVKQPTAAMMGFALEEGLINDPSANLYALGGELPDGSRAVAVTEAFPVRRAVAMLKSAGRLCDRILPEESLLPSPARDGWSVARGSEGWLLRLSATRAAWLPYCGETTEQLLFARLATQLPPASLIVCGAEAAGLIGSRLPAWQGEPKQLAAHDWRHGQAQQAFDFANGELAANRRWRDWGPALRRTGLVLGGLLAAQLALTLGQAAWYAWQKQSLSADIRAAAKPWIGGQAMPGSSALAMTRAVDKLRLSHGLPARDDALELMGALAALSGRDLQTRTLSYEGGRLKLQVADVPGETLQRWRSQLAAKQIRLDVTATQQGTKELSLSREP</sequence>
<dbReference type="Pfam" id="PF05134">
    <property type="entry name" value="T2SSL"/>
    <property type="match status" value="1"/>
</dbReference>
<protein>
    <recommendedName>
        <fullName evidence="1">GspL cytoplasmic actin-ATPase-like domain-containing protein</fullName>
    </recommendedName>
</protein>
<organism evidence="2 3">
    <name type="scientific">Chromobacterium rhizoryzae</name>
    <dbReference type="NCBI Taxonomy" id="1778675"/>
    <lineage>
        <taxon>Bacteria</taxon>
        <taxon>Pseudomonadati</taxon>
        <taxon>Pseudomonadota</taxon>
        <taxon>Betaproteobacteria</taxon>
        <taxon>Neisseriales</taxon>
        <taxon>Chromobacteriaceae</taxon>
        <taxon>Chromobacterium</taxon>
    </lineage>
</organism>
<dbReference type="Gene3D" id="3.30.420.380">
    <property type="match status" value="1"/>
</dbReference>
<dbReference type="InterPro" id="IPR024230">
    <property type="entry name" value="GspL_cyto_dom"/>
</dbReference>
<dbReference type="SUPFAM" id="SSF53067">
    <property type="entry name" value="Actin-like ATPase domain"/>
    <property type="match status" value="1"/>
</dbReference>
<dbReference type="GO" id="GO:0015628">
    <property type="term" value="P:protein secretion by the type II secretion system"/>
    <property type="evidence" value="ECO:0007669"/>
    <property type="project" value="InterPro"/>
</dbReference>
<evidence type="ECO:0000313" key="3">
    <source>
        <dbReference type="Proteomes" id="UP000259465"/>
    </source>
</evidence>
<dbReference type="GO" id="GO:0009276">
    <property type="term" value="C:Gram-negative-bacterium-type cell wall"/>
    <property type="evidence" value="ECO:0007669"/>
    <property type="project" value="InterPro"/>
</dbReference>
<dbReference type="GeneID" id="58561644"/>
<dbReference type="AlphaFoldDB" id="A0AAD0WAL9"/>
<keyword evidence="3" id="KW-1185">Reference proteome</keyword>
<dbReference type="GO" id="GO:0015627">
    <property type="term" value="C:type II protein secretion system complex"/>
    <property type="evidence" value="ECO:0007669"/>
    <property type="project" value="InterPro"/>
</dbReference>
<dbReference type="InterPro" id="IPR043129">
    <property type="entry name" value="ATPase_NBD"/>
</dbReference>
<dbReference type="InterPro" id="IPR007812">
    <property type="entry name" value="T2SS_protein-GspL"/>
</dbReference>
<gene>
    <name evidence="2" type="ORF">D1345_18955</name>
</gene>
<evidence type="ECO:0000259" key="1">
    <source>
        <dbReference type="Pfam" id="PF05134"/>
    </source>
</evidence>
<reference evidence="2 3" key="1">
    <citation type="submission" date="2018-08" db="EMBL/GenBank/DDBJ databases">
        <title>Complete genome sequence of JP2-74.</title>
        <authorList>
            <person name="Wu L."/>
        </authorList>
    </citation>
    <scope>NUCLEOTIDE SEQUENCE [LARGE SCALE GENOMIC DNA]</scope>
    <source>
        <strain evidence="2 3">JP2-74</strain>
    </source>
</reference>
<dbReference type="NCBIfam" id="TIGR01709">
    <property type="entry name" value="typeII_sec_gspL"/>
    <property type="match status" value="1"/>
</dbReference>
<dbReference type="RefSeq" id="WP_081574124.1">
    <property type="nucleotide sequence ID" value="NZ_CP031968.1"/>
</dbReference>